<dbReference type="GO" id="GO:0004720">
    <property type="term" value="F:protein-lysine 6-oxidase activity"/>
    <property type="evidence" value="ECO:0007669"/>
    <property type="project" value="UniProtKB-EC"/>
</dbReference>
<feature type="domain" description="SRCR" evidence="22">
    <location>
        <begin position="180"/>
        <end position="281"/>
    </location>
</feature>
<evidence type="ECO:0000256" key="15">
    <source>
        <dbReference type="ARBA" id="ARBA00023136"/>
    </source>
</evidence>
<organism evidence="23 24">
    <name type="scientific">Phaedon cochleariae</name>
    <name type="common">Mustard beetle</name>
    <dbReference type="NCBI Taxonomy" id="80249"/>
    <lineage>
        <taxon>Eukaryota</taxon>
        <taxon>Metazoa</taxon>
        <taxon>Ecdysozoa</taxon>
        <taxon>Arthropoda</taxon>
        <taxon>Hexapoda</taxon>
        <taxon>Insecta</taxon>
        <taxon>Pterygota</taxon>
        <taxon>Neoptera</taxon>
        <taxon>Endopterygota</taxon>
        <taxon>Coleoptera</taxon>
        <taxon>Polyphaga</taxon>
        <taxon>Cucujiformia</taxon>
        <taxon>Chrysomeloidea</taxon>
        <taxon>Chrysomelidae</taxon>
        <taxon>Chrysomelinae</taxon>
        <taxon>Chrysomelini</taxon>
        <taxon>Phaedon</taxon>
    </lineage>
</organism>
<dbReference type="InterPro" id="IPR001190">
    <property type="entry name" value="SRCR"/>
</dbReference>
<evidence type="ECO:0000256" key="13">
    <source>
        <dbReference type="ARBA" id="ARBA00023002"/>
    </source>
</evidence>
<evidence type="ECO:0000256" key="8">
    <source>
        <dbReference type="ARBA" id="ARBA00022723"/>
    </source>
</evidence>
<dbReference type="PROSITE" id="PS00926">
    <property type="entry name" value="LYSYL_OXIDASE"/>
    <property type="match status" value="1"/>
</dbReference>
<evidence type="ECO:0000256" key="1">
    <source>
        <dbReference type="ARBA" id="ARBA00001935"/>
    </source>
</evidence>
<reference evidence="23" key="1">
    <citation type="submission" date="2022-01" db="EMBL/GenBank/DDBJ databases">
        <authorList>
            <person name="King R."/>
        </authorList>
    </citation>
    <scope>NUCLEOTIDE SEQUENCE</scope>
</reference>
<dbReference type="GO" id="GO:0005615">
    <property type="term" value="C:extracellular space"/>
    <property type="evidence" value="ECO:0007669"/>
    <property type="project" value="TreeGrafter"/>
</dbReference>
<evidence type="ECO:0000256" key="10">
    <source>
        <dbReference type="ARBA" id="ARBA00022737"/>
    </source>
</evidence>
<dbReference type="PRINTS" id="PR00258">
    <property type="entry name" value="SPERACTRCPTR"/>
</dbReference>
<evidence type="ECO:0000256" key="14">
    <source>
        <dbReference type="ARBA" id="ARBA00023008"/>
    </source>
</evidence>
<dbReference type="PANTHER" id="PTHR45817:SF4">
    <property type="entry name" value="LYSYL OXIDASE-LIKE-RELATED"/>
    <property type="match status" value="1"/>
</dbReference>
<keyword evidence="10" id="KW-0677">Repeat</keyword>
<keyword evidence="11" id="KW-0801">TPQ</keyword>
<evidence type="ECO:0000256" key="7">
    <source>
        <dbReference type="ARBA" id="ARBA00022692"/>
    </source>
</evidence>
<proteinExistence type="inferred from homology"/>
<keyword evidence="5" id="KW-0886">LTQ</keyword>
<keyword evidence="7" id="KW-0812">Transmembrane</keyword>
<dbReference type="InterPro" id="IPR050912">
    <property type="entry name" value="LOX-like_protein"/>
</dbReference>
<keyword evidence="13" id="KW-0560">Oxidoreductase</keyword>
<evidence type="ECO:0000256" key="5">
    <source>
        <dbReference type="ARBA" id="ARBA00022477"/>
    </source>
</evidence>
<dbReference type="Pfam" id="PF00530">
    <property type="entry name" value="SRCR"/>
    <property type="match status" value="2"/>
</dbReference>
<comment type="similarity">
    <text evidence="4">Belongs to the lysyl oxidase family.</text>
</comment>
<evidence type="ECO:0000256" key="2">
    <source>
        <dbReference type="ARBA" id="ARBA00004167"/>
    </source>
</evidence>
<keyword evidence="16 20" id="KW-1015">Disulfide bond</keyword>
<evidence type="ECO:0000256" key="4">
    <source>
        <dbReference type="ARBA" id="ARBA00007492"/>
    </source>
</evidence>
<keyword evidence="8" id="KW-0479">Metal-binding</keyword>
<dbReference type="InterPro" id="IPR001695">
    <property type="entry name" value="Lysyl_oxidase"/>
</dbReference>
<keyword evidence="14" id="KW-0186">Copper</keyword>
<reference evidence="23" key="2">
    <citation type="submission" date="2022-10" db="EMBL/GenBank/DDBJ databases">
        <authorList>
            <consortium name="ENA_rothamsted_submissions"/>
            <consortium name="culmorum"/>
            <person name="King R."/>
        </authorList>
    </citation>
    <scope>NUCLEOTIDE SEQUENCE</scope>
</reference>
<evidence type="ECO:0000256" key="21">
    <source>
        <dbReference type="SAM" id="SignalP"/>
    </source>
</evidence>
<dbReference type="PROSITE" id="PS50287">
    <property type="entry name" value="SRCR_2"/>
    <property type="match status" value="2"/>
</dbReference>
<dbReference type="AlphaFoldDB" id="A0A9N9SEB7"/>
<evidence type="ECO:0000313" key="24">
    <source>
        <dbReference type="Proteomes" id="UP001153737"/>
    </source>
</evidence>
<protein>
    <recommendedName>
        <fullName evidence="18">protein-lysine 6-oxidase</fullName>
        <ecNumber evidence="18">1.4.3.13</ecNumber>
    </recommendedName>
</protein>
<dbReference type="SMART" id="SM00202">
    <property type="entry name" value="SR"/>
    <property type="match status" value="2"/>
</dbReference>
<evidence type="ECO:0000313" key="23">
    <source>
        <dbReference type="EMBL" id="CAG9819265.1"/>
    </source>
</evidence>
<feature type="chain" id="PRO_5040353474" description="protein-lysine 6-oxidase" evidence="21">
    <location>
        <begin position="23"/>
        <end position="493"/>
    </location>
</feature>
<evidence type="ECO:0000256" key="20">
    <source>
        <dbReference type="PROSITE-ProRule" id="PRU00196"/>
    </source>
</evidence>
<evidence type="ECO:0000256" key="17">
    <source>
        <dbReference type="ARBA" id="ARBA00023180"/>
    </source>
</evidence>
<dbReference type="Proteomes" id="UP001153737">
    <property type="component" value="Chromosome 2"/>
</dbReference>
<name>A0A9N9SEB7_PHACE</name>
<comment type="caution">
    <text evidence="20">Lacks conserved residue(s) required for the propagation of feature annotation.</text>
</comment>
<comment type="cofactor">
    <cofactor evidence="1">
        <name>Cu cation</name>
        <dbReference type="ChEBI" id="CHEBI:23378"/>
    </cofactor>
</comment>
<dbReference type="FunFam" id="3.10.250.10:FF:000016">
    <property type="entry name" value="Scavenger receptor cysteine-rich protein type 12"/>
    <property type="match status" value="1"/>
</dbReference>
<dbReference type="EC" id="1.4.3.13" evidence="18"/>
<feature type="disulfide bond" evidence="20">
    <location>
        <begin position="219"/>
        <end position="280"/>
    </location>
</feature>
<dbReference type="InterPro" id="IPR019828">
    <property type="entry name" value="Lysyl_oxidase_CS"/>
</dbReference>
<dbReference type="Pfam" id="PF01186">
    <property type="entry name" value="Lysyl_oxidase"/>
    <property type="match status" value="1"/>
</dbReference>
<keyword evidence="6" id="KW-0964">Secreted</keyword>
<evidence type="ECO:0000256" key="9">
    <source>
        <dbReference type="ARBA" id="ARBA00022729"/>
    </source>
</evidence>
<accession>A0A9N9SEB7</accession>
<dbReference type="GO" id="GO:0005507">
    <property type="term" value="F:copper ion binding"/>
    <property type="evidence" value="ECO:0007669"/>
    <property type="project" value="InterPro"/>
</dbReference>
<sequence>MAAPMTFLIYAVFFSLLLSVVCESPEETKRKRALLIKKHLKRLKKQEGGIKLVGGRGENEGNVLILHDGTWGPICDDEWDVTEARIICKQLGYPEKSAQPTVNSYFGPARRKFWMDNIYCEGSESEISECRFDGWGQNDCTSTEAAGVICSEPEETKKESFKTVETTMKSMVQLPRNMRVRLSNGRIKTEGRVEIKTEDGEWQPICGDGWSLFEALVVCKTLNLGYASDAMQTDFFGGNLTANSPAGIKCIGNELTLSQCQHDKSSTGRCPSKDMAAVSCTNSIADLIIDHVELMRTAHLQDQPMFFLQCAMEENCVASTAYEVQKDNPAWHLETRRLLRFTAKIFNAGTADFRPAVPKHLWEWHMCHMHYHSMEVFATFNIYNSTGQRVAEGHKASFCLEDNQCMPGVKPVFACANYGDQGISVNCSDIYKYTVDCQWVDISDLDPGKYTMKVAVNPEFKVPEMSFENNAAVCDFYYSETYATVTNCVVQRP</sequence>
<evidence type="ECO:0000259" key="22">
    <source>
        <dbReference type="PROSITE" id="PS50287"/>
    </source>
</evidence>
<keyword evidence="9 21" id="KW-0732">Signal</keyword>
<feature type="disulfide bond" evidence="20">
    <location>
        <begin position="250"/>
        <end position="260"/>
    </location>
</feature>
<feature type="disulfide bond" evidence="20">
    <location>
        <begin position="120"/>
        <end position="130"/>
    </location>
</feature>
<comment type="subcellular location">
    <subcellularLocation>
        <location evidence="2">Membrane</location>
        <topology evidence="2">Single-pass membrane protein</topology>
    </subcellularLocation>
    <subcellularLocation>
        <location evidence="3">Secreted</location>
        <location evidence="3">Extracellular space</location>
    </subcellularLocation>
</comment>
<evidence type="ECO:0000256" key="12">
    <source>
        <dbReference type="ARBA" id="ARBA00022989"/>
    </source>
</evidence>
<gene>
    <name evidence="23" type="ORF">PHAECO_LOCUS5979</name>
</gene>
<evidence type="ECO:0000256" key="3">
    <source>
        <dbReference type="ARBA" id="ARBA00004239"/>
    </source>
</evidence>
<dbReference type="EMBL" id="OU896708">
    <property type="protein sequence ID" value="CAG9819265.1"/>
    <property type="molecule type" value="Genomic_DNA"/>
</dbReference>
<evidence type="ECO:0000256" key="6">
    <source>
        <dbReference type="ARBA" id="ARBA00022525"/>
    </source>
</evidence>
<evidence type="ECO:0000256" key="18">
    <source>
        <dbReference type="ARBA" id="ARBA00038869"/>
    </source>
</evidence>
<dbReference type="FunFam" id="3.10.250.10:FF:000035">
    <property type="entry name" value="Lysyl oxidase-like 2"/>
    <property type="match status" value="1"/>
</dbReference>
<dbReference type="OrthoDB" id="547291at2759"/>
<evidence type="ECO:0000256" key="19">
    <source>
        <dbReference type="ARBA" id="ARBA00047861"/>
    </source>
</evidence>
<keyword evidence="15" id="KW-0472">Membrane</keyword>
<dbReference type="PANTHER" id="PTHR45817">
    <property type="entry name" value="LYSYL OXIDASE-LIKE-RELATED"/>
    <property type="match status" value="1"/>
</dbReference>
<dbReference type="InterPro" id="IPR036772">
    <property type="entry name" value="SRCR-like_dom_sf"/>
</dbReference>
<dbReference type="PRINTS" id="PR00074">
    <property type="entry name" value="LYSYLOXIDASE"/>
</dbReference>
<evidence type="ECO:0000256" key="11">
    <source>
        <dbReference type="ARBA" id="ARBA00022772"/>
    </source>
</evidence>
<keyword evidence="12" id="KW-1133">Transmembrane helix</keyword>
<comment type="catalytic activity">
    <reaction evidence="19">
        <text>L-lysyl-[protein] + O2 + H2O = (S)-2-amino-6-oxohexanoyl-[protein] + H2O2 + NH4(+)</text>
        <dbReference type="Rhea" id="RHEA:24544"/>
        <dbReference type="Rhea" id="RHEA-COMP:9752"/>
        <dbReference type="Rhea" id="RHEA-COMP:12448"/>
        <dbReference type="ChEBI" id="CHEBI:15377"/>
        <dbReference type="ChEBI" id="CHEBI:15379"/>
        <dbReference type="ChEBI" id="CHEBI:16240"/>
        <dbReference type="ChEBI" id="CHEBI:28938"/>
        <dbReference type="ChEBI" id="CHEBI:29969"/>
        <dbReference type="ChEBI" id="CHEBI:131803"/>
        <dbReference type="EC" id="1.4.3.13"/>
    </reaction>
</comment>
<feature type="signal peptide" evidence="21">
    <location>
        <begin position="1"/>
        <end position="22"/>
    </location>
</feature>
<keyword evidence="17" id="KW-0325">Glycoprotein</keyword>
<dbReference type="GO" id="GO:0016020">
    <property type="term" value="C:membrane"/>
    <property type="evidence" value="ECO:0007669"/>
    <property type="project" value="UniProtKB-SubCell"/>
</dbReference>
<feature type="domain" description="SRCR" evidence="22">
    <location>
        <begin position="50"/>
        <end position="151"/>
    </location>
</feature>
<evidence type="ECO:0000256" key="16">
    <source>
        <dbReference type="ARBA" id="ARBA00023157"/>
    </source>
</evidence>
<dbReference type="SUPFAM" id="SSF56487">
    <property type="entry name" value="SRCR-like"/>
    <property type="match status" value="2"/>
</dbReference>
<feature type="disulfide bond" evidence="20">
    <location>
        <begin position="206"/>
        <end position="270"/>
    </location>
</feature>
<dbReference type="Gene3D" id="3.10.250.10">
    <property type="entry name" value="SRCR-like domain"/>
    <property type="match status" value="2"/>
</dbReference>
<keyword evidence="24" id="KW-1185">Reference proteome</keyword>